<evidence type="ECO:0000256" key="1">
    <source>
        <dbReference type="ARBA" id="ARBA00022553"/>
    </source>
</evidence>
<dbReference type="PROSITE" id="PS50110">
    <property type="entry name" value="RESPONSE_REGULATORY"/>
    <property type="match status" value="2"/>
</dbReference>
<evidence type="ECO:0000313" key="4">
    <source>
        <dbReference type="EMBL" id="PRQ03882.1"/>
    </source>
</evidence>
<organism evidence="4 5">
    <name type="scientific">Enhygromyxa salina</name>
    <dbReference type="NCBI Taxonomy" id="215803"/>
    <lineage>
        <taxon>Bacteria</taxon>
        <taxon>Pseudomonadati</taxon>
        <taxon>Myxococcota</taxon>
        <taxon>Polyangia</taxon>
        <taxon>Nannocystales</taxon>
        <taxon>Nannocystaceae</taxon>
        <taxon>Enhygromyxa</taxon>
    </lineage>
</organism>
<evidence type="ECO:0000259" key="3">
    <source>
        <dbReference type="PROSITE" id="PS50110"/>
    </source>
</evidence>
<dbReference type="InterPro" id="IPR011006">
    <property type="entry name" value="CheY-like_superfamily"/>
</dbReference>
<dbReference type="SUPFAM" id="SSF52172">
    <property type="entry name" value="CheY-like"/>
    <property type="match status" value="2"/>
</dbReference>
<dbReference type="PANTHER" id="PTHR44591">
    <property type="entry name" value="STRESS RESPONSE REGULATOR PROTEIN 1"/>
    <property type="match status" value="1"/>
</dbReference>
<dbReference type="SMART" id="SM00448">
    <property type="entry name" value="REC"/>
    <property type="match status" value="2"/>
</dbReference>
<comment type="caution">
    <text evidence="4">The sequence shown here is derived from an EMBL/GenBank/DDBJ whole genome shotgun (WGS) entry which is preliminary data.</text>
</comment>
<proteinExistence type="predicted"/>
<feature type="modified residue" description="4-aspartylphosphate" evidence="2">
    <location>
        <position position="176"/>
    </location>
</feature>
<evidence type="ECO:0000313" key="5">
    <source>
        <dbReference type="Proteomes" id="UP000237968"/>
    </source>
</evidence>
<dbReference type="Pfam" id="PF00072">
    <property type="entry name" value="Response_reg"/>
    <property type="match status" value="2"/>
</dbReference>
<dbReference type="GO" id="GO:0000160">
    <property type="term" value="P:phosphorelay signal transduction system"/>
    <property type="evidence" value="ECO:0007669"/>
    <property type="project" value="InterPro"/>
</dbReference>
<feature type="domain" description="Response regulatory" evidence="3">
    <location>
        <begin position="7"/>
        <end position="121"/>
    </location>
</feature>
<accession>A0A2S9YFQ9</accession>
<keyword evidence="1 2" id="KW-0597">Phosphoprotein</keyword>
<dbReference type="Proteomes" id="UP000237968">
    <property type="component" value="Unassembled WGS sequence"/>
</dbReference>
<protein>
    <submittedName>
        <fullName evidence="4">Response regulator receiver protein</fullName>
    </submittedName>
</protein>
<dbReference type="InterPro" id="IPR001789">
    <property type="entry name" value="Sig_transdc_resp-reg_receiver"/>
</dbReference>
<dbReference type="Gene3D" id="3.40.50.2300">
    <property type="match status" value="2"/>
</dbReference>
<dbReference type="RefSeq" id="WP_106390737.1">
    <property type="nucleotide sequence ID" value="NZ_PVNK01000068.1"/>
</dbReference>
<dbReference type="InterPro" id="IPR050595">
    <property type="entry name" value="Bact_response_regulator"/>
</dbReference>
<dbReference type="PANTHER" id="PTHR44591:SF25">
    <property type="entry name" value="CHEMOTAXIS TWO-COMPONENT RESPONSE REGULATOR"/>
    <property type="match status" value="1"/>
</dbReference>
<dbReference type="OrthoDB" id="5507548at2"/>
<keyword evidence="5" id="KW-1185">Reference proteome</keyword>
<sequence length="247" mass="26966">MTRPQPSVLVIDDNTDLAENIGEILSDIGVDVHLATCADDAMACFDDRKWSLVVTDVRMPGIDGIELLALIKERSPGTPVLVMTGYADRETTARAHDSGALAVINKPVDLDALLEMVEHVAAAEKPVLVLEDDVALIGNLTDLLREEQGVLPHPATNLALARKLAAVVDFRAALIDLRLPDGNGLALARELLRRSDGSRRRVIIITGYPEELSQAVRDDAQIDDDRLVVLAKPFQVPNLLEYLREMV</sequence>
<reference evidence="4 5" key="1">
    <citation type="submission" date="2018-03" db="EMBL/GenBank/DDBJ databases">
        <title>Draft Genome Sequences of the Obligatory Marine Myxobacteria Enhygromyxa salina SWB005.</title>
        <authorList>
            <person name="Poehlein A."/>
            <person name="Moghaddam J.A."/>
            <person name="Harms H."/>
            <person name="Alanjari M."/>
            <person name="Koenig G.M."/>
            <person name="Daniel R."/>
            <person name="Schaeberle T.F."/>
        </authorList>
    </citation>
    <scope>NUCLEOTIDE SEQUENCE [LARGE SCALE GENOMIC DNA]</scope>
    <source>
        <strain evidence="4 5">SWB005</strain>
    </source>
</reference>
<dbReference type="EMBL" id="PVNK01000068">
    <property type="protein sequence ID" value="PRQ03882.1"/>
    <property type="molecule type" value="Genomic_DNA"/>
</dbReference>
<feature type="domain" description="Response regulatory" evidence="3">
    <location>
        <begin position="126"/>
        <end position="247"/>
    </location>
</feature>
<dbReference type="AlphaFoldDB" id="A0A2S9YFQ9"/>
<evidence type="ECO:0000256" key="2">
    <source>
        <dbReference type="PROSITE-ProRule" id="PRU00169"/>
    </source>
</evidence>
<gene>
    <name evidence="4" type="ORF">ENSA5_12510</name>
</gene>
<feature type="modified residue" description="4-aspartylphosphate" evidence="2">
    <location>
        <position position="56"/>
    </location>
</feature>
<name>A0A2S9YFQ9_9BACT</name>